<evidence type="ECO:0000313" key="5">
    <source>
        <dbReference type="Proteomes" id="UP000650467"/>
    </source>
</evidence>
<dbReference type="GO" id="GO:0005524">
    <property type="term" value="F:ATP binding"/>
    <property type="evidence" value="ECO:0007669"/>
    <property type="project" value="InterPro"/>
</dbReference>
<sequence>MALLTKEISFCGGVAQNIVDAEFKEELAQLIAGYGFGVLEKRSDRFEDPRAQDLLRRVPHLVCLRAHGNPYFMLLTRYQDKNVCIFVDKKVQTGYTQPRMITAPFCFASDLFTGTLLDGEMVRDDNGDWVFLLNDLCAYQGESAYDWKLFQRLDAISDVLEKKYRPILVQPCAVQVKRYCKVTQVAGLLDGLAQQLPYRARGITFKPIYWRFKETYMELPGPGDPGATKGGGDGSGTAPQEEGQTKKQPPATPQKLANRAAQGPPAVTVVVHAGVSRDNYPDGYRVHARGGGAPPVGALYVRSLAESLRLYDAFKALPPAKQLVFQVKLNAAFGKYQIVWPAAAPAAAS</sequence>
<dbReference type="GO" id="GO:0004484">
    <property type="term" value="F:mRNA guanylyltransferase activity"/>
    <property type="evidence" value="ECO:0007669"/>
    <property type="project" value="InterPro"/>
</dbReference>
<name>A0A835SQF7_CHLIN</name>
<evidence type="ECO:0000313" key="4">
    <source>
        <dbReference type="EMBL" id="KAG2424920.1"/>
    </source>
</evidence>
<feature type="region of interest" description="Disordered" evidence="1">
    <location>
        <begin position="220"/>
        <end position="263"/>
    </location>
</feature>
<comment type="caution">
    <text evidence="4">The sequence shown here is derived from an EMBL/GenBank/DDBJ whole genome shotgun (WGS) entry which is preliminary data.</text>
</comment>
<dbReference type="InterPro" id="IPR001339">
    <property type="entry name" value="mRNA_cap_enzyme_adenylation"/>
</dbReference>
<dbReference type="Proteomes" id="UP000650467">
    <property type="component" value="Unassembled WGS sequence"/>
</dbReference>
<dbReference type="SUPFAM" id="SSF56091">
    <property type="entry name" value="DNA ligase/mRNA capping enzyme, catalytic domain"/>
    <property type="match status" value="1"/>
</dbReference>
<dbReference type="Pfam" id="PF01331">
    <property type="entry name" value="mRNA_cap_enzyme"/>
    <property type="match status" value="1"/>
</dbReference>
<dbReference type="Gene3D" id="3.30.470.30">
    <property type="entry name" value="DNA ligase/mRNA capping enzyme"/>
    <property type="match status" value="1"/>
</dbReference>
<dbReference type="OrthoDB" id="555801at2759"/>
<gene>
    <name evidence="3" type="ORF">HXX76_014072</name>
    <name evidence="4" type="ORF">HXX76_014078</name>
</gene>
<dbReference type="EMBL" id="JAEHOC010000060">
    <property type="protein sequence ID" value="KAG2424920.1"/>
    <property type="molecule type" value="Genomic_DNA"/>
</dbReference>
<accession>A0A835SQF7</accession>
<dbReference type="AlphaFoldDB" id="A0A835SQF7"/>
<organism evidence="4 5">
    <name type="scientific">Chlamydomonas incerta</name>
    <dbReference type="NCBI Taxonomy" id="51695"/>
    <lineage>
        <taxon>Eukaryota</taxon>
        <taxon>Viridiplantae</taxon>
        <taxon>Chlorophyta</taxon>
        <taxon>core chlorophytes</taxon>
        <taxon>Chlorophyceae</taxon>
        <taxon>CS clade</taxon>
        <taxon>Chlamydomonadales</taxon>
        <taxon>Chlamydomonadaceae</taxon>
        <taxon>Chlamydomonas</taxon>
    </lineage>
</organism>
<dbReference type="EMBL" id="JAEHOC010000060">
    <property type="protein sequence ID" value="KAG2424914.1"/>
    <property type="molecule type" value="Genomic_DNA"/>
</dbReference>
<evidence type="ECO:0000313" key="3">
    <source>
        <dbReference type="EMBL" id="KAG2424914.1"/>
    </source>
</evidence>
<dbReference type="GO" id="GO:0006370">
    <property type="term" value="P:7-methylguanosine mRNA capping"/>
    <property type="evidence" value="ECO:0007669"/>
    <property type="project" value="InterPro"/>
</dbReference>
<feature type="domain" description="mRNA capping enzyme adenylation" evidence="2">
    <location>
        <begin position="53"/>
        <end position="208"/>
    </location>
</feature>
<reference evidence="4" key="1">
    <citation type="journal article" date="2020" name="bioRxiv">
        <title>Comparative genomics of Chlamydomonas.</title>
        <authorList>
            <person name="Craig R.J."/>
            <person name="Hasan A.R."/>
            <person name="Ness R.W."/>
            <person name="Keightley P.D."/>
        </authorList>
    </citation>
    <scope>NUCLEOTIDE SEQUENCE</scope>
    <source>
        <strain evidence="4">SAG 7.73</strain>
    </source>
</reference>
<evidence type="ECO:0000256" key="1">
    <source>
        <dbReference type="SAM" id="MobiDB-lite"/>
    </source>
</evidence>
<protein>
    <recommendedName>
        <fullName evidence="2">mRNA capping enzyme adenylation domain-containing protein</fullName>
    </recommendedName>
</protein>
<keyword evidence="5" id="KW-1185">Reference proteome</keyword>
<proteinExistence type="predicted"/>
<evidence type="ECO:0000259" key="2">
    <source>
        <dbReference type="Pfam" id="PF01331"/>
    </source>
</evidence>